<proteinExistence type="predicted"/>
<evidence type="ECO:0000313" key="2">
    <source>
        <dbReference type="EMBL" id="PNP51151.1"/>
    </source>
</evidence>
<evidence type="ECO:0000256" key="1">
    <source>
        <dbReference type="SAM" id="MobiDB-lite"/>
    </source>
</evidence>
<name>A0A2K0U064_TRIHA</name>
<dbReference type="EMBL" id="MTYI01000138">
    <property type="protein sequence ID" value="PNP51151.1"/>
    <property type="molecule type" value="Genomic_DNA"/>
</dbReference>
<protein>
    <submittedName>
        <fullName evidence="2">Uncharacterized protein</fullName>
    </submittedName>
</protein>
<organism evidence="2 3">
    <name type="scientific">Trichoderma harzianum</name>
    <name type="common">Hypocrea lixii</name>
    <dbReference type="NCBI Taxonomy" id="5544"/>
    <lineage>
        <taxon>Eukaryota</taxon>
        <taxon>Fungi</taxon>
        <taxon>Dikarya</taxon>
        <taxon>Ascomycota</taxon>
        <taxon>Pezizomycotina</taxon>
        <taxon>Sordariomycetes</taxon>
        <taxon>Hypocreomycetidae</taxon>
        <taxon>Hypocreales</taxon>
        <taxon>Hypocreaceae</taxon>
        <taxon>Trichoderma</taxon>
    </lineage>
</organism>
<evidence type="ECO:0000313" key="3">
    <source>
        <dbReference type="Proteomes" id="UP000236290"/>
    </source>
</evidence>
<gene>
    <name evidence="2" type="ORF">THARTR1_08213</name>
</gene>
<sequence>MRIVSYISSASFPTSSAVEQAAKRGRSSPGRVPLAPRLVAYPIDEKLPVRQLPRIHHPGADARLAGREAQQRRHRGDCVQRSQRRARDGGRHHLGGIELDGGEEHAAVGLADAGGDEAAEERLDGAAGRTPRGCPEGEERRLEGGGEGEDGVERGWRADAISQC</sequence>
<reference evidence="2 3" key="1">
    <citation type="submission" date="2017-02" db="EMBL/GenBank/DDBJ databases">
        <title>Genomes of Trichoderma spp. with biocontrol activity.</title>
        <authorList>
            <person name="Gardiner D."/>
            <person name="Kazan K."/>
            <person name="Vos C."/>
            <person name="Harvey P."/>
        </authorList>
    </citation>
    <scope>NUCLEOTIDE SEQUENCE [LARGE SCALE GENOMIC DNA]</scope>
    <source>
        <strain evidence="2 3">Tr1</strain>
    </source>
</reference>
<feature type="compositionally biased region" description="Basic and acidic residues" evidence="1">
    <location>
        <begin position="135"/>
        <end position="144"/>
    </location>
</feature>
<dbReference type="Proteomes" id="UP000236290">
    <property type="component" value="Unassembled WGS sequence"/>
</dbReference>
<accession>A0A2K0U064</accession>
<comment type="caution">
    <text evidence="2">The sequence shown here is derived from an EMBL/GenBank/DDBJ whole genome shotgun (WGS) entry which is preliminary data.</text>
</comment>
<feature type="region of interest" description="Disordered" evidence="1">
    <location>
        <begin position="64"/>
        <end position="164"/>
    </location>
</feature>
<feature type="compositionally biased region" description="Low complexity" evidence="1">
    <location>
        <begin position="125"/>
        <end position="134"/>
    </location>
</feature>
<dbReference type="AlphaFoldDB" id="A0A2K0U064"/>